<reference evidence="9 10" key="1">
    <citation type="submission" date="2020-02" db="EMBL/GenBank/DDBJ databases">
        <title>Balneolaceae bacterium YR4-1, complete genome.</title>
        <authorList>
            <person name="Li Y."/>
            <person name="Wu S."/>
        </authorList>
    </citation>
    <scope>NUCLEOTIDE SEQUENCE [LARGE SCALE GENOMIC DNA]</scope>
    <source>
        <strain evidence="9 10">YR4-1</strain>
    </source>
</reference>
<evidence type="ECO:0000313" key="9">
    <source>
        <dbReference type="EMBL" id="NGP75447.1"/>
    </source>
</evidence>
<proteinExistence type="inferred from homology"/>
<evidence type="ECO:0000259" key="8">
    <source>
        <dbReference type="Pfam" id="PF01618"/>
    </source>
</evidence>
<comment type="caution">
    <text evidence="9">The sequence shown here is derived from an EMBL/GenBank/DDBJ whole genome shotgun (WGS) entry which is preliminary data.</text>
</comment>
<feature type="transmembrane region" description="Helical" evidence="7">
    <location>
        <begin position="12"/>
        <end position="34"/>
    </location>
</feature>
<organism evidence="9 10">
    <name type="scientific">Halalkalibaculum roseum</name>
    <dbReference type="NCBI Taxonomy" id="2709311"/>
    <lineage>
        <taxon>Bacteria</taxon>
        <taxon>Pseudomonadati</taxon>
        <taxon>Balneolota</taxon>
        <taxon>Balneolia</taxon>
        <taxon>Balneolales</taxon>
        <taxon>Balneolaceae</taxon>
        <taxon>Halalkalibaculum</taxon>
    </lineage>
</organism>
<accession>A0A6M1SY09</accession>
<keyword evidence="6" id="KW-0813">Transport</keyword>
<keyword evidence="3 7" id="KW-0812">Transmembrane</keyword>
<evidence type="ECO:0000256" key="7">
    <source>
        <dbReference type="SAM" id="Phobius"/>
    </source>
</evidence>
<dbReference type="RefSeq" id="WP_165138757.1">
    <property type="nucleotide sequence ID" value="NZ_JAALLT010000001.1"/>
</dbReference>
<comment type="subcellular location">
    <subcellularLocation>
        <location evidence="1">Cell membrane</location>
        <topology evidence="1">Multi-pass membrane protein</topology>
    </subcellularLocation>
    <subcellularLocation>
        <location evidence="6">Membrane</location>
        <topology evidence="6">Multi-pass membrane protein</topology>
    </subcellularLocation>
</comment>
<dbReference type="GO" id="GO:0015031">
    <property type="term" value="P:protein transport"/>
    <property type="evidence" value="ECO:0007669"/>
    <property type="project" value="UniProtKB-KW"/>
</dbReference>
<dbReference type="InterPro" id="IPR002898">
    <property type="entry name" value="MotA_ExbB_proton_chnl"/>
</dbReference>
<evidence type="ECO:0000256" key="1">
    <source>
        <dbReference type="ARBA" id="ARBA00004651"/>
    </source>
</evidence>
<keyword evidence="10" id="KW-1185">Reference proteome</keyword>
<dbReference type="GO" id="GO:0005886">
    <property type="term" value="C:plasma membrane"/>
    <property type="evidence" value="ECO:0007669"/>
    <property type="project" value="UniProtKB-SubCell"/>
</dbReference>
<evidence type="ECO:0000256" key="3">
    <source>
        <dbReference type="ARBA" id="ARBA00022692"/>
    </source>
</evidence>
<feature type="transmembrane region" description="Helical" evidence="7">
    <location>
        <begin position="95"/>
        <end position="117"/>
    </location>
</feature>
<dbReference type="Proteomes" id="UP000473278">
    <property type="component" value="Unassembled WGS sequence"/>
</dbReference>
<keyword evidence="5 7" id="KW-0472">Membrane</keyword>
<feature type="transmembrane region" description="Helical" evidence="7">
    <location>
        <begin position="55"/>
        <end position="75"/>
    </location>
</feature>
<keyword evidence="2" id="KW-1003">Cell membrane</keyword>
<evidence type="ECO:0000313" key="10">
    <source>
        <dbReference type="Proteomes" id="UP000473278"/>
    </source>
</evidence>
<sequence>MTDLFFAGGPLFMGILTLLLLIICAIAVYQFIQISRGNVEHETTFRHRLTYIKSLGLFSLVFGIFTQLLGLYQAFSAIEMAGDVSPAILMGGLKVSMISTMYGMIIFLISYLLWLGLDYTVKNSTSQQIQ</sequence>
<comment type="similarity">
    <text evidence="6">Belongs to the exbB/tolQ family.</text>
</comment>
<dbReference type="EMBL" id="JAALLT010000001">
    <property type="protein sequence ID" value="NGP75447.1"/>
    <property type="molecule type" value="Genomic_DNA"/>
</dbReference>
<gene>
    <name evidence="9" type="ORF">G3570_02300</name>
</gene>
<feature type="domain" description="MotA/TolQ/ExbB proton channel" evidence="8">
    <location>
        <begin position="41"/>
        <end position="114"/>
    </location>
</feature>
<protein>
    <submittedName>
        <fullName evidence="9">MotA/TolQ/ExbB proton channel family protein</fullName>
    </submittedName>
</protein>
<dbReference type="Pfam" id="PF01618">
    <property type="entry name" value="MotA_ExbB"/>
    <property type="match status" value="1"/>
</dbReference>
<evidence type="ECO:0000256" key="6">
    <source>
        <dbReference type="RuleBase" id="RU004057"/>
    </source>
</evidence>
<dbReference type="AlphaFoldDB" id="A0A6M1SY09"/>
<evidence type="ECO:0000256" key="2">
    <source>
        <dbReference type="ARBA" id="ARBA00022475"/>
    </source>
</evidence>
<evidence type="ECO:0000256" key="5">
    <source>
        <dbReference type="ARBA" id="ARBA00023136"/>
    </source>
</evidence>
<name>A0A6M1SY09_9BACT</name>
<evidence type="ECO:0000256" key="4">
    <source>
        <dbReference type="ARBA" id="ARBA00022989"/>
    </source>
</evidence>
<keyword evidence="4 7" id="KW-1133">Transmembrane helix</keyword>
<keyword evidence="6" id="KW-0653">Protein transport</keyword>